<organism evidence="3 4">
    <name type="scientific">Chelonoidis abingdonii</name>
    <name type="common">Abingdon island giant tortoise</name>
    <name type="synonym">Testudo abingdonii</name>
    <dbReference type="NCBI Taxonomy" id="106734"/>
    <lineage>
        <taxon>Eukaryota</taxon>
        <taxon>Metazoa</taxon>
        <taxon>Chordata</taxon>
        <taxon>Craniata</taxon>
        <taxon>Vertebrata</taxon>
        <taxon>Euteleostomi</taxon>
        <taxon>Archelosauria</taxon>
        <taxon>Testudinata</taxon>
        <taxon>Testudines</taxon>
        <taxon>Cryptodira</taxon>
        <taxon>Durocryptodira</taxon>
        <taxon>Testudinoidea</taxon>
        <taxon>Testudinidae</taxon>
        <taxon>Chelonoidis</taxon>
    </lineage>
</organism>
<dbReference type="PANTHER" id="PTHR46096">
    <property type="entry name" value="PERFORIN-1"/>
    <property type="match status" value="1"/>
</dbReference>
<evidence type="ECO:0000256" key="2">
    <source>
        <dbReference type="SAM" id="SignalP"/>
    </source>
</evidence>
<feature type="signal peptide" evidence="2">
    <location>
        <begin position="1"/>
        <end position="24"/>
    </location>
</feature>
<dbReference type="GeneTree" id="ENSGT00530000063725"/>
<evidence type="ECO:0000313" key="4">
    <source>
        <dbReference type="Proteomes" id="UP000694404"/>
    </source>
</evidence>
<evidence type="ECO:0000256" key="1">
    <source>
        <dbReference type="ARBA" id="ARBA00022729"/>
    </source>
</evidence>
<name>A0A8C0QNZ0_CHEAB</name>
<dbReference type="InterPro" id="IPR052784">
    <property type="entry name" value="Perforin-1_pore-forming"/>
</dbReference>
<dbReference type="GO" id="GO:0001771">
    <property type="term" value="P:immunological synapse formation"/>
    <property type="evidence" value="ECO:0007669"/>
    <property type="project" value="TreeGrafter"/>
</dbReference>
<dbReference type="AlphaFoldDB" id="A0A8C0QNZ0"/>
<keyword evidence="4" id="KW-1185">Reference proteome</keyword>
<dbReference type="GO" id="GO:0051607">
    <property type="term" value="P:defense response to virus"/>
    <property type="evidence" value="ECO:0007669"/>
    <property type="project" value="TreeGrafter"/>
</dbReference>
<evidence type="ECO:0000313" key="3">
    <source>
        <dbReference type="Ensembl" id="ENSCABP00000026482.1"/>
    </source>
</evidence>
<evidence type="ECO:0008006" key="5">
    <source>
        <dbReference type="Google" id="ProtNLM"/>
    </source>
</evidence>
<keyword evidence="1 2" id="KW-0732">Signal</keyword>
<dbReference type="Ensembl" id="ENSCABT00000029002.1">
    <property type="protein sequence ID" value="ENSCABP00000026482.1"/>
    <property type="gene ID" value="ENSCABG00000019451.1"/>
</dbReference>
<protein>
    <recommendedName>
        <fullName evidence="5">Perforin-1-like</fullName>
    </recommendedName>
</protein>
<dbReference type="GO" id="GO:0022829">
    <property type="term" value="F:wide pore channel activity"/>
    <property type="evidence" value="ECO:0007669"/>
    <property type="project" value="TreeGrafter"/>
</dbReference>
<reference evidence="3" key="1">
    <citation type="submission" date="2025-08" db="UniProtKB">
        <authorList>
            <consortium name="Ensembl"/>
        </authorList>
    </citation>
    <scope>IDENTIFICATION</scope>
</reference>
<feature type="chain" id="PRO_5034796467" description="Perforin-1-like" evidence="2">
    <location>
        <begin position="25"/>
        <end position="287"/>
    </location>
</feature>
<proteinExistence type="predicted"/>
<dbReference type="GO" id="GO:0001913">
    <property type="term" value="P:T cell mediated cytotoxicity"/>
    <property type="evidence" value="ECO:0007669"/>
    <property type="project" value="TreeGrafter"/>
</dbReference>
<dbReference type="GO" id="GO:0016020">
    <property type="term" value="C:membrane"/>
    <property type="evidence" value="ECO:0007669"/>
    <property type="project" value="TreeGrafter"/>
</dbReference>
<sequence>MAASLLLFGAFIPLLLFIFPGASSHCHTGTENECEKHTAFVPGHSLVGRGIDVTTMARKGANLVDSSLWQHEDGTCTLCRNPLQGEQWQRLPLAAVDWRIHVSCHQNLSSSVQQSAMGMMESVASPVQNDWKMGLDVTVKPKVNVQVALAGSHSKLASFVIDHMRMDKYSFISHKVSCGYYSSLCFKGPNAKVTEPRSGNGATWPRPAQSWDIAHLRAGKQSGGIMEQRPGEKGAWEMWLNGDGIPVAPLLASSPPCLTNVAPMTQAVASGSGRAAHLSFSWQEEWF</sequence>
<dbReference type="PANTHER" id="PTHR46096:SF3">
    <property type="entry name" value="PERFORIN-1"/>
    <property type="match status" value="1"/>
</dbReference>
<reference evidence="3" key="2">
    <citation type="submission" date="2025-09" db="UniProtKB">
        <authorList>
            <consortium name="Ensembl"/>
        </authorList>
    </citation>
    <scope>IDENTIFICATION</scope>
</reference>
<accession>A0A8C0QNZ0</accession>
<dbReference type="Proteomes" id="UP000694404">
    <property type="component" value="Unplaced"/>
</dbReference>